<keyword evidence="2" id="KW-0812">Transmembrane</keyword>
<organism evidence="4 5">
    <name type="scientific">Phormidesmis priestleyi Ana</name>
    <dbReference type="NCBI Taxonomy" id="1666911"/>
    <lineage>
        <taxon>Bacteria</taxon>
        <taxon>Bacillati</taxon>
        <taxon>Cyanobacteriota</taxon>
        <taxon>Cyanophyceae</taxon>
        <taxon>Leptolyngbyales</taxon>
        <taxon>Leptolyngbyaceae</taxon>
        <taxon>Phormidesmis</taxon>
    </lineage>
</organism>
<comment type="caution">
    <text evidence="4">The sequence shown here is derived from an EMBL/GenBank/DDBJ whole genome shotgun (WGS) entry which is preliminary data.</text>
</comment>
<evidence type="ECO:0000313" key="4">
    <source>
        <dbReference type="EMBL" id="KPQ37361.1"/>
    </source>
</evidence>
<dbReference type="CDD" id="cd00761">
    <property type="entry name" value="Glyco_tranf_GTA_type"/>
    <property type="match status" value="1"/>
</dbReference>
<evidence type="ECO:0000313" key="5">
    <source>
        <dbReference type="Proteomes" id="UP000050465"/>
    </source>
</evidence>
<proteinExistence type="predicted"/>
<reference evidence="4 5" key="1">
    <citation type="submission" date="2015-09" db="EMBL/GenBank/DDBJ databases">
        <title>Identification and resolution of microdiversity through metagenomic sequencing of parallel consortia.</title>
        <authorList>
            <person name="Nelson W.C."/>
            <person name="Romine M.F."/>
            <person name="Lindemann S.R."/>
        </authorList>
    </citation>
    <scope>NUCLEOTIDE SEQUENCE [LARGE SCALE GENOMIC DNA]</scope>
    <source>
        <strain evidence="4">Ana</strain>
    </source>
</reference>
<evidence type="ECO:0000256" key="2">
    <source>
        <dbReference type="SAM" id="Phobius"/>
    </source>
</evidence>
<name>A0A0P8BTJ4_9CYAN</name>
<evidence type="ECO:0000256" key="1">
    <source>
        <dbReference type="SAM" id="MobiDB-lite"/>
    </source>
</evidence>
<accession>A0A0P8BTJ4</accession>
<feature type="transmembrane region" description="Helical" evidence="2">
    <location>
        <begin position="354"/>
        <end position="378"/>
    </location>
</feature>
<dbReference type="GO" id="GO:0016740">
    <property type="term" value="F:transferase activity"/>
    <property type="evidence" value="ECO:0007669"/>
    <property type="project" value="UniProtKB-KW"/>
</dbReference>
<keyword evidence="4" id="KW-0808">Transferase</keyword>
<gene>
    <name evidence="4" type="ORF">HLUCCA11_02675</name>
</gene>
<dbReference type="STRING" id="1666911.HLUCCA11_02675"/>
<protein>
    <submittedName>
        <fullName evidence="4">Putative glycosyltransferase</fullName>
    </submittedName>
</protein>
<dbReference type="Gene3D" id="3.90.550.10">
    <property type="entry name" value="Spore Coat Polysaccharide Biosynthesis Protein SpsA, Chain A"/>
    <property type="match status" value="1"/>
</dbReference>
<keyword evidence="2" id="KW-1133">Transmembrane helix</keyword>
<sequence>MASMQPAATAAIASLNSVQGPIKSPVSFSIIIETENLASADLPGLFCSLDALESQTLSPLSAAEVLMVETGDVPPELLDTIRAQYPWVTICRIDAGLEYYQAKMRGIGLTTGEVVVLCDSDCVYNAEWLESMLRPFSPDSADNLASYDSVRDRSSSHDSAGNDSASDRTVIAPRPHAVQMVAGETSLAITGPYGLAMALSYIFPRYTGCDRPQPTGGYFCNNVAFRRSLLTEFPIPGEMPLYRGNCVIHAKQLLANHQVIWQQPLARALHAPPNGLSHFVSRFFMLGYDALCVSRFANLPIAADPKAAVNAEQAAPLRPLRDFAVAGMILVGQVKTLAQRLVQILREDIRYARYLPLALPISLAALALYTVGLGVAYVRPAYWLNHRESLEALLEHS</sequence>
<dbReference type="Pfam" id="PF00535">
    <property type="entry name" value="Glycos_transf_2"/>
    <property type="match status" value="1"/>
</dbReference>
<feature type="domain" description="Glycosyltransferase 2-like" evidence="3">
    <location>
        <begin position="51"/>
        <end position="142"/>
    </location>
</feature>
<keyword evidence="2" id="KW-0472">Membrane</keyword>
<dbReference type="SUPFAM" id="SSF53448">
    <property type="entry name" value="Nucleotide-diphospho-sugar transferases"/>
    <property type="match status" value="1"/>
</dbReference>
<dbReference type="AlphaFoldDB" id="A0A0P8BTJ4"/>
<dbReference type="Proteomes" id="UP000050465">
    <property type="component" value="Unassembled WGS sequence"/>
</dbReference>
<dbReference type="InterPro" id="IPR029044">
    <property type="entry name" value="Nucleotide-diphossugar_trans"/>
</dbReference>
<dbReference type="EMBL" id="LJZR01000002">
    <property type="protein sequence ID" value="KPQ37361.1"/>
    <property type="molecule type" value="Genomic_DNA"/>
</dbReference>
<evidence type="ECO:0000259" key="3">
    <source>
        <dbReference type="Pfam" id="PF00535"/>
    </source>
</evidence>
<dbReference type="InterPro" id="IPR001173">
    <property type="entry name" value="Glyco_trans_2-like"/>
</dbReference>
<feature type="region of interest" description="Disordered" evidence="1">
    <location>
        <begin position="147"/>
        <end position="169"/>
    </location>
</feature>